<evidence type="ECO:0000313" key="2">
    <source>
        <dbReference type="Proteomes" id="UP000016928"/>
    </source>
</evidence>
<dbReference type="OrthoDB" id="5088744at2759"/>
<dbReference type="OMA" id="FFCENSS"/>
<dbReference type="EMBL" id="KB729965">
    <property type="protein sequence ID" value="ENH75508.1"/>
    <property type="molecule type" value="Genomic_DNA"/>
</dbReference>
<dbReference type="AlphaFoldDB" id="N4UI84"/>
<dbReference type="VEuPathDB" id="FungiDB:FOC1_g10005482"/>
<gene>
    <name evidence="1" type="ORF">FOC1_g10005482</name>
</gene>
<reference evidence="2" key="1">
    <citation type="submission" date="2012-09" db="EMBL/GenBank/DDBJ databases">
        <title>Genome sequencing and comparative transcriptomics of race 1 and race 4 of banana pathogen: Fusarium oxysporum f. sp. cubense.</title>
        <authorList>
            <person name="Fang X."/>
            <person name="Huang J."/>
        </authorList>
    </citation>
    <scope>NUCLEOTIDE SEQUENCE [LARGE SCALE GENOMIC DNA]</scope>
    <source>
        <strain evidence="2">race 1</strain>
    </source>
</reference>
<evidence type="ECO:0000313" key="1">
    <source>
        <dbReference type="EMBL" id="ENH75508.1"/>
    </source>
</evidence>
<name>N4UI84_FUSC1</name>
<sequence>MMSCPRNIDFPVEVPLKSSNPQAVLNFTFVYHTFNLQPWVQSCWKTGIVELKAAGEPNATIAAIATIEAIPSTNAVVLQEDLLFPDLTILCRSVIAEILSHRLPGASSSQREIIQAKLGSKDLASYLVSFVCPEIKQLQGKLVTRERLDIIKDLQINEGDDWSETSMGYLDYVTDSRNAGYTRMYVGQSLKARRRLFSQHRQSMLRGDTSCLHYFVIWLGNGNRTANFIKLWDFPRGEGDSNTMGDVTQRNILEAVFCRAFSTHHGCLTTRDNEHGLASGYGLNVMTPLAQASAESFRSEAKAKTTQQILPDEGIGRSLPVYKDCLRAAVGEDYFQAMSDAIALDEHLDVDDTIITPLTSKFAGSLSAKIGVLLDYSIVSAAEDHSETSHQIPNRDNEVPWQLRGSGFDPSDVLVWTYNFMPFTTLEESRPMRLSPYSPSNGLHRALVEASHVKIVLLCGPRAEQAVRTEFQNLIKSELHLRYNFILYFDNNYPRLFIRCPELPSSPSAVPYHHNSKIGEALRFAAKMTGVESSRTAFLETSTVIQSILCQIKAERLGTATPMTTQNIPEGVKFWLFHRGFRDLDDISQLEKLSGTLSRGLLVVLHGRTKLAREGKIRHNSFWRRLRLKLGKQEVRAHERFDPEMYSLARAFYSKLAELSDKEVLKSCTLDVTDTEEISNDHHGEENNEDEPTAITDCSSELQSSLSEEPAMEDLAATIDPAIIASITNEPTENWKKEGQRYKATPYRYILPKHTRYKHRRISVGNCRVLFDIDLKVKDSVVDVWIEISPRNNTHPNHYATYALPKDPATRLAFLIAYTDDTTLEQVKAYAFFQGYSAVCRANTLVDRIAEGKDDRDIFLTPRRYLEASQLKALRNKGAIDCMVGGGFTDDVLGLDREGDDGDEDEDEDEG</sequence>
<reference evidence="2" key="2">
    <citation type="journal article" date="2014" name="PLoS ONE">
        <title>Genome and Transcriptome Analysis of the Fungal Pathogen Fusarium oxysporum f. sp. cubense Causing Banana Vascular Wilt Disease.</title>
        <authorList>
            <person name="Guo L."/>
            <person name="Han L."/>
            <person name="Yang L."/>
            <person name="Zeng H."/>
            <person name="Fan D."/>
            <person name="Zhu Y."/>
            <person name="Feng Y."/>
            <person name="Wang G."/>
            <person name="Peng C."/>
            <person name="Jiang X."/>
            <person name="Zhou D."/>
            <person name="Ni P."/>
            <person name="Liang C."/>
            <person name="Liu L."/>
            <person name="Wang J."/>
            <person name="Mao C."/>
            <person name="Fang X."/>
            <person name="Peng M."/>
            <person name="Huang J."/>
        </authorList>
    </citation>
    <scope>NUCLEOTIDE SEQUENCE [LARGE SCALE GENOMIC DNA]</scope>
    <source>
        <strain evidence="2">race 1</strain>
    </source>
</reference>
<dbReference type="STRING" id="1229664.N4UI84"/>
<organism evidence="1 2">
    <name type="scientific">Fusarium oxysporum f. sp. cubense (strain race 1)</name>
    <name type="common">Panama disease fungus</name>
    <dbReference type="NCBI Taxonomy" id="1229664"/>
    <lineage>
        <taxon>Eukaryota</taxon>
        <taxon>Fungi</taxon>
        <taxon>Dikarya</taxon>
        <taxon>Ascomycota</taxon>
        <taxon>Pezizomycotina</taxon>
        <taxon>Sordariomycetes</taxon>
        <taxon>Hypocreomycetidae</taxon>
        <taxon>Hypocreales</taxon>
        <taxon>Nectriaceae</taxon>
        <taxon>Fusarium</taxon>
        <taxon>Fusarium oxysporum species complex</taxon>
    </lineage>
</organism>
<proteinExistence type="predicted"/>
<accession>N4UI84</accession>
<evidence type="ECO:0008006" key="3">
    <source>
        <dbReference type="Google" id="ProtNLM"/>
    </source>
</evidence>
<protein>
    <recommendedName>
        <fullName evidence="3">GIY-YIG domain-containing protein</fullName>
    </recommendedName>
</protein>
<dbReference type="HOGENOM" id="CLU_325697_0_0_1"/>
<dbReference type="Proteomes" id="UP000016928">
    <property type="component" value="Unassembled WGS sequence"/>
</dbReference>